<feature type="transmembrane region" description="Helical" evidence="1">
    <location>
        <begin position="500"/>
        <end position="518"/>
    </location>
</feature>
<feature type="transmembrane region" description="Helical" evidence="1">
    <location>
        <begin position="315"/>
        <end position="334"/>
    </location>
</feature>
<feature type="transmembrane region" description="Helical" evidence="1">
    <location>
        <begin position="44"/>
        <end position="64"/>
    </location>
</feature>
<feature type="transmembrane region" description="Helical" evidence="1">
    <location>
        <begin position="156"/>
        <end position="172"/>
    </location>
</feature>
<dbReference type="EMBL" id="QUBQ01000001">
    <property type="protein sequence ID" value="REK76217.1"/>
    <property type="molecule type" value="Genomic_DNA"/>
</dbReference>
<feature type="transmembrane region" description="Helical" evidence="1">
    <location>
        <begin position="230"/>
        <end position="251"/>
    </location>
</feature>
<dbReference type="Pfam" id="PF10101">
    <property type="entry name" value="DUF2339"/>
    <property type="match status" value="2"/>
</dbReference>
<protein>
    <submittedName>
        <fullName evidence="2">DUF2339 domain-containing protein</fullName>
    </submittedName>
</protein>
<feature type="transmembrane region" description="Helical" evidence="1">
    <location>
        <begin position="367"/>
        <end position="384"/>
    </location>
</feature>
<feature type="transmembrane region" description="Helical" evidence="1">
    <location>
        <begin position="178"/>
        <end position="197"/>
    </location>
</feature>
<keyword evidence="3" id="KW-1185">Reference proteome</keyword>
<feature type="transmembrane region" description="Helical" evidence="1">
    <location>
        <begin position="204"/>
        <end position="224"/>
    </location>
</feature>
<dbReference type="InterPro" id="IPR019286">
    <property type="entry name" value="DUF2339_TM"/>
</dbReference>
<evidence type="ECO:0000256" key="1">
    <source>
        <dbReference type="SAM" id="Phobius"/>
    </source>
</evidence>
<feature type="transmembrane region" description="Helical" evidence="1">
    <location>
        <begin position="289"/>
        <end position="308"/>
    </location>
</feature>
<sequence length="568" mass="64061">MAVVFAPAGSCRGLVMPDFIRSITMCVLDKREEDDMINLLKKHWTSLLGAIFIVAAFVTLFQYSVDRGWISDAMKIGFGLLAGAGLGVAGGKLAQRPKLVITGEILLGIGVCVLYATFSFAGIYYDLWEPMLVLLGMSAVTIGITVYAYRFDSRMLMNVAIIGALLAPLLMRPETDQVFTLFLYLFVLNAAFFYLSIIKNWLELRIVSFAGTWIMYTVYFLHFWPSMDGLWSMPIRYALAAFLFYTIAFMASSWKNKLSFDGLDLYLSAANGIIFGIWALVIWHGDLDYGFVLAFIALVYLLAGVTIYRLNGKMSASSVTFGLGGVLLLLMSINSFGEGILFNVLMWTSYACMLTALGYVKRWIIPTILGIIIWLYVGVFWYIVTWWTPRGEWFGVYIPFLNWGAIAWMLLATLGFFYARKLNFDAFAATTNRVLSRIFALASHLIVGGLMARQIQNVFTEYLVDAPRFYMDLTLSVVWAVYALLLMLWGAYYKERTFRWFGTAVLVIVAIKAIFMDLSGKDALFKVLVLLVLGGLSFAMTWINNKWQTSEQPSESVLLEEMTVLRKE</sequence>
<dbReference type="PANTHER" id="PTHR38434">
    <property type="entry name" value="BLL2549 PROTEIN"/>
    <property type="match status" value="1"/>
</dbReference>
<proteinExistence type="predicted"/>
<keyword evidence="1" id="KW-1133">Transmembrane helix</keyword>
<organism evidence="2 3">
    <name type="scientific">Paenibacillus paeoniae</name>
    <dbReference type="NCBI Taxonomy" id="2292705"/>
    <lineage>
        <taxon>Bacteria</taxon>
        <taxon>Bacillati</taxon>
        <taxon>Bacillota</taxon>
        <taxon>Bacilli</taxon>
        <taxon>Bacillales</taxon>
        <taxon>Paenibacillaceae</taxon>
        <taxon>Paenibacillus</taxon>
    </lineage>
</organism>
<feature type="transmembrane region" description="Helical" evidence="1">
    <location>
        <begin position="263"/>
        <end position="283"/>
    </location>
</feature>
<feature type="transmembrane region" description="Helical" evidence="1">
    <location>
        <begin position="131"/>
        <end position="149"/>
    </location>
</feature>
<feature type="transmembrane region" description="Helical" evidence="1">
    <location>
        <begin position="340"/>
        <end position="360"/>
    </location>
</feature>
<feature type="transmembrane region" description="Helical" evidence="1">
    <location>
        <begin position="438"/>
        <end position="455"/>
    </location>
</feature>
<dbReference type="OrthoDB" id="2508881at2"/>
<gene>
    <name evidence="2" type="ORF">DX130_03960</name>
</gene>
<evidence type="ECO:0000313" key="2">
    <source>
        <dbReference type="EMBL" id="REK76217.1"/>
    </source>
</evidence>
<feature type="transmembrane region" description="Helical" evidence="1">
    <location>
        <begin position="396"/>
        <end position="418"/>
    </location>
</feature>
<reference evidence="2 3" key="1">
    <citation type="submission" date="2018-08" db="EMBL/GenBank/DDBJ databases">
        <title>Paenibacillus sp. M4BSY-1, whole genome shotgun sequence.</title>
        <authorList>
            <person name="Tuo L."/>
        </authorList>
    </citation>
    <scope>NUCLEOTIDE SEQUENCE [LARGE SCALE GENOMIC DNA]</scope>
    <source>
        <strain evidence="2 3">M4BSY-1</strain>
    </source>
</reference>
<dbReference type="Proteomes" id="UP000261905">
    <property type="component" value="Unassembled WGS sequence"/>
</dbReference>
<comment type="caution">
    <text evidence="2">The sequence shown here is derived from an EMBL/GenBank/DDBJ whole genome shotgun (WGS) entry which is preliminary data.</text>
</comment>
<dbReference type="PANTHER" id="PTHR38434:SF1">
    <property type="entry name" value="BLL2549 PROTEIN"/>
    <property type="match status" value="1"/>
</dbReference>
<feature type="transmembrane region" description="Helical" evidence="1">
    <location>
        <begin position="76"/>
        <end position="93"/>
    </location>
</feature>
<evidence type="ECO:0000313" key="3">
    <source>
        <dbReference type="Proteomes" id="UP000261905"/>
    </source>
</evidence>
<dbReference type="AlphaFoldDB" id="A0A371PKC8"/>
<feature type="transmembrane region" description="Helical" evidence="1">
    <location>
        <begin position="524"/>
        <end position="543"/>
    </location>
</feature>
<feature type="transmembrane region" description="Helical" evidence="1">
    <location>
        <begin position="475"/>
        <end position="493"/>
    </location>
</feature>
<keyword evidence="1" id="KW-0472">Membrane</keyword>
<name>A0A371PKC8_9BACL</name>
<accession>A0A371PKC8</accession>
<feature type="transmembrane region" description="Helical" evidence="1">
    <location>
        <begin position="105"/>
        <end position="125"/>
    </location>
</feature>
<keyword evidence="1" id="KW-0812">Transmembrane</keyword>